<organism evidence="1 2">
    <name type="scientific">Trichomalopsis sarcophagae</name>
    <dbReference type="NCBI Taxonomy" id="543379"/>
    <lineage>
        <taxon>Eukaryota</taxon>
        <taxon>Metazoa</taxon>
        <taxon>Ecdysozoa</taxon>
        <taxon>Arthropoda</taxon>
        <taxon>Hexapoda</taxon>
        <taxon>Insecta</taxon>
        <taxon>Pterygota</taxon>
        <taxon>Neoptera</taxon>
        <taxon>Endopterygota</taxon>
        <taxon>Hymenoptera</taxon>
        <taxon>Apocrita</taxon>
        <taxon>Proctotrupomorpha</taxon>
        <taxon>Chalcidoidea</taxon>
        <taxon>Pteromalidae</taxon>
        <taxon>Pteromalinae</taxon>
        <taxon>Trichomalopsis</taxon>
    </lineage>
</organism>
<evidence type="ECO:0000313" key="2">
    <source>
        <dbReference type="Proteomes" id="UP000215335"/>
    </source>
</evidence>
<name>A0A232F9Y2_9HYME</name>
<keyword evidence="2" id="KW-1185">Reference proteome</keyword>
<comment type="caution">
    <text evidence="1">The sequence shown here is derived from an EMBL/GenBank/DDBJ whole genome shotgun (WGS) entry which is preliminary data.</text>
</comment>
<reference evidence="1 2" key="1">
    <citation type="journal article" date="2017" name="Curr. Biol.">
        <title>The Evolution of Venom by Co-option of Single-Copy Genes.</title>
        <authorList>
            <person name="Martinson E.O."/>
            <person name="Mrinalini"/>
            <person name="Kelkar Y.D."/>
            <person name="Chang C.H."/>
            <person name="Werren J.H."/>
        </authorList>
    </citation>
    <scope>NUCLEOTIDE SEQUENCE [LARGE SCALE GENOMIC DNA]</scope>
    <source>
        <strain evidence="1 2">Alberta</strain>
        <tissue evidence="1">Whole body</tissue>
    </source>
</reference>
<dbReference type="Proteomes" id="UP000215335">
    <property type="component" value="Unassembled WGS sequence"/>
</dbReference>
<proteinExistence type="predicted"/>
<gene>
    <name evidence="1" type="ORF">TSAR_004929</name>
</gene>
<dbReference type="AlphaFoldDB" id="A0A232F9Y2"/>
<evidence type="ECO:0000313" key="1">
    <source>
        <dbReference type="EMBL" id="OXU27432.1"/>
    </source>
</evidence>
<dbReference type="EMBL" id="NNAY01000604">
    <property type="protein sequence ID" value="OXU27432.1"/>
    <property type="molecule type" value="Genomic_DNA"/>
</dbReference>
<protein>
    <submittedName>
        <fullName evidence="1">Uncharacterized protein</fullName>
    </submittedName>
</protein>
<accession>A0A232F9Y2</accession>
<sequence length="67" mass="7836">MKFKKRIKEAAVNTIYNTVNKSEKEECNTNLAVEMIVNKLKCFQNINKNNFNIAPSFSKFPRVVLQR</sequence>
<feature type="non-terminal residue" evidence="1">
    <location>
        <position position="67"/>
    </location>
</feature>